<evidence type="ECO:0000256" key="7">
    <source>
        <dbReference type="ARBA" id="ARBA00022729"/>
    </source>
</evidence>
<dbReference type="GO" id="GO:0016020">
    <property type="term" value="C:membrane"/>
    <property type="evidence" value="ECO:0007669"/>
    <property type="project" value="UniProtKB-SubCell"/>
</dbReference>
<keyword evidence="3" id="KW-0723">Serine/threonine-protein kinase</keyword>
<dbReference type="SUPFAM" id="SSF56112">
    <property type="entry name" value="Protein kinase-like (PK-like)"/>
    <property type="match status" value="1"/>
</dbReference>
<sequence length="376" mass="42402">MFKYKRRTAAIFKPSYFGKNQTTGDERNAKEFIKSYQSTLLTNYSYNDIKKMTDNFKEKLGEGAYGNVFKGKLSSDSRLIAVKMLMNCRDNSENFLNEITTIGRIHHVNVVRLVGFCWDGSRQALIYEYMPNNSLGDLLHQEDVRVSLGLARLLEIAIGVAHGIEYLHNGCDSRILRLDIKPQNVLLDQNFNPKISDFGLAKVYSRNQSAVTMTGTRGTIGYIAPEIFLRNLGKPSHKSDVYSFGMLLLEMVGTKKHVESDVNTSSDAYFPGWVYDKLILDEERELMELEDSVVGEDVYIARKILKVGLWCIQINPKDGPSMTRVVEMLAGNVEAIEMPPKPVFFSPPREAHELDIFSSNESESSVLALASGSHEM</sequence>
<feature type="binding site" evidence="18">
    <location>
        <position position="83"/>
    </location>
    <ligand>
        <name>ATP</name>
        <dbReference type="ChEBI" id="CHEBI:30616"/>
    </ligand>
</feature>
<evidence type="ECO:0000313" key="20">
    <source>
        <dbReference type="EMBL" id="THG07441.1"/>
    </source>
</evidence>
<keyword evidence="13" id="KW-1015">Disulfide bond</keyword>
<dbReference type="InterPro" id="IPR017441">
    <property type="entry name" value="Protein_kinase_ATP_BS"/>
</dbReference>
<keyword evidence="15" id="KW-0325">Glycoprotein</keyword>
<reference evidence="20 21" key="1">
    <citation type="journal article" date="2018" name="Proc. Natl. Acad. Sci. U.S.A.">
        <title>Draft genome sequence of Camellia sinensis var. sinensis provides insights into the evolution of the tea genome and tea quality.</title>
        <authorList>
            <person name="Wei C."/>
            <person name="Yang H."/>
            <person name="Wang S."/>
            <person name="Zhao J."/>
            <person name="Liu C."/>
            <person name="Gao L."/>
            <person name="Xia E."/>
            <person name="Lu Y."/>
            <person name="Tai Y."/>
            <person name="She G."/>
            <person name="Sun J."/>
            <person name="Cao H."/>
            <person name="Tong W."/>
            <person name="Gao Q."/>
            <person name="Li Y."/>
            <person name="Deng W."/>
            <person name="Jiang X."/>
            <person name="Wang W."/>
            <person name="Chen Q."/>
            <person name="Zhang S."/>
            <person name="Li H."/>
            <person name="Wu J."/>
            <person name="Wang P."/>
            <person name="Li P."/>
            <person name="Shi C."/>
            <person name="Zheng F."/>
            <person name="Jian J."/>
            <person name="Huang B."/>
            <person name="Shan D."/>
            <person name="Shi M."/>
            <person name="Fang C."/>
            <person name="Yue Y."/>
            <person name="Li F."/>
            <person name="Li D."/>
            <person name="Wei S."/>
            <person name="Han B."/>
            <person name="Jiang C."/>
            <person name="Yin Y."/>
            <person name="Xia T."/>
            <person name="Zhang Z."/>
            <person name="Bennetzen J.L."/>
            <person name="Zhao S."/>
            <person name="Wan X."/>
        </authorList>
    </citation>
    <scope>NUCLEOTIDE SEQUENCE [LARGE SCALE GENOMIC DNA]</scope>
    <source>
        <strain evidence="21">cv. Shuchazao</strain>
        <tissue evidence="20">Leaf</tissue>
    </source>
</reference>
<evidence type="ECO:0000256" key="14">
    <source>
        <dbReference type="ARBA" id="ARBA00023170"/>
    </source>
</evidence>
<evidence type="ECO:0000256" key="4">
    <source>
        <dbReference type="ARBA" id="ARBA00022536"/>
    </source>
</evidence>
<name>A0A4S4DVT9_CAMSN</name>
<dbReference type="PROSITE" id="PS50011">
    <property type="entry name" value="PROTEIN_KINASE_DOM"/>
    <property type="match status" value="1"/>
</dbReference>
<dbReference type="InterPro" id="IPR011009">
    <property type="entry name" value="Kinase-like_dom_sf"/>
</dbReference>
<dbReference type="EC" id="2.7.11.1" evidence="2"/>
<evidence type="ECO:0000256" key="10">
    <source>
        <dbReference type="ARBA" id="ARBA00022840"/>
    </source>
</evidence>
<dbReference type="InterPro" id="IPR000719">
    <property type="entry name" value="Prot_kinase_dom"/>
</dbReference>
<comment type="caution">
    <text evidence="20">The sequence shown here is derived from an EMBL/GenBank/DDBJ whole genome shotgun (WGS) entry which is preliminary data.</text>
</comment>
<evidence type="ECO:0000256" key="6">
    <source>
        <dbReference type="ARBA" id="ARBA00022692"/>
    </source>
</evidence>
<comment type="catalytic activity">
    <reaction evidence="16">
        <text>L-threonyl-[protein] + ATP = O-phospho-L-threonyl-[protein] + ADP + H(+)</text>
        <dbReference type="Rhea" id="RHEA:46608"/>
        <dbReference type="Rhea" id="RHEA-COMP:11060"/>
        <dbReference type="Rhea" id="RHEA-COMP:11605"/>
        <dbReference type="ChEBI" id="CHEBI:15378"/>
        <dbReference type="ChEBI" id="CHEBI:30013"/>
        <dbReference type="ChEBI" id="CHEBI:30616"/>
        <dbReference type="ChEBI" id="CHEBI:61977"/>
        <dbReference type="ChEBI" id="CHEBI:456216"/>
        <dbReference type="EC" id="2.7.11.1"/>
    </reaction>
</comment>
<evidence type="ECO:0000256" key="1">
    <source>
        <dbReference type="ARBA" id="ARBA00004479"/>
    </source>
</evidence>
<accession>A0A4S4DVT9</accession>
<comment type="catalytic activity">
    <reaction evidence="17">
        <text>L-seryl-[protein] + ATP = O-phospho-L-seryl-[protein] + ADP + H(+)</text>
        <dbReference type="Rhea" id="RHEA:17989"/>
        <dbReference type="Rhea" id="RHEA-COMP:9863"/>
        <dbReference type="Rhea" id="RHEA-COMP:11604"/>
        <dbReference type="ChEBI" id="CHEBI:15378"/>
        <dbReference type="ChEBI" id="CHEBI:29999"/>
        <dbReference type="ChEBI" id="CHEBI:30616"/>
        <dbReference type="ChEBI" id="CHEBI:83421"/>
        <dbReference type="ChEBI" id="CHEBI:456216"/>
        <dbReference type="EC" id="2.7.11.1"/>
    </reaction>
</comment>
<keyword evidence="21" id="KW-1185">Reference proteome</keyword>
<keyword evidence="14" id="KW-0675">Receptor</keyword>
<evidence type="ECO:0000259" key="19">
    <source>
        <dbReference type="PROSITE" id="PS50011"/>
    </source>
</evidence>
<dbReference type="InterPro" id="IPR045874">
    <property type="entry name" value="LRK10/LRL21-25-like"/>
</dbReference>
<dbReference type="PANTHER" id="PTHR27009">
    <property type="entry name" value="RUST RESISTANCE KINASE LR10-RELATED"/>
    <property type="match status" value="1"/>
</dbReference>
<evidence type="ECO:0000313" key="21">
    <source>
        <dbReference type="Proteomes" id="UP000306102"/>
    </source>
</evidence>
<dbReference type="SMART" id="SM00220">
    <property type="entry name" value="S_TKc"/>
    <property type="match status" value="1"/>
</dbReference>
<keyword evidence="9" id="KW-0418">Kinase</keyword>
<evidence type="ECO:0000256" key="9">
    <source>
        <dbReference type="ARBA" id="ARBA00022777"/>
    </source>
</evidence>
<evidence type="ECO:0000256" key="2">
    <source>
        <dbReference type="ARBA" id="ARBA00012513"/>
    </source>
</evidence>
<dbReference type="FunFam" id="1.10.510.10:FF:000590">
    <property type="entry name" value="PR5-like receptor kinase"/>
    <property type="match status" value="1"/>
</dbReference>
<proteinExistence type="predicted"/>
<dbReference type="Gene3D" id="3.30.200.20">
    <property type="entry name" value="Phosphorylase Kinase, domain 1"/>
    <property type="match status" value="1"/>
</dbReference>
<keyword evidence="11" id="KW-1133">Transmembrane helix</keyword>
<evidence type="ECO:0000256" key="8">
    <source>
        <dbReference type="ARBA" id="ARBA00022741"/>
    </source>
</evidence>
<evidence type="ECO:0000256" key="5">
    <source>
        <dbReference type="ARBA" id="ARBA00022679"/>
    </source>
</evidence>
<dbReference type="STRING" id="542762.A0A4S4DVT9"/>
<keyword evidence="6" id="KW-0812">Transmembrane</keyword>
<evidence type="ECO:0000256" key="11">
    <source>
        <dbReference type="ARBA" id="ARBA00022989"/>
    </source>
</evidence>
<dbReference type="GO" id="GO:0004674">
    <property type="term" value="F:protein serine/threonine kinase activity"/>
    <property type="evidence" value="ECO:0007669"/>
    <property type="project" value="UniProtKB-KW"/>
</dbReference>
<keyword evidence="8 18" id="KW-0547">Nucleotide-binding</keyword>
<dbReference type="Gene3D" id="1.10.510.10">
    <property type="entry name" value="Transferase(Phosphotransferase) domain 1"/>
    <property type="match status" value="1"/>
</dbReference>
<keyword evidence="10 18" id="KW-0067">ATP-binding</keyword>
<dbReference type="EMBL" id="SDRB02009976">
    <property type="protein sequence ID" value="THG07441.1"/>
    <property type="molecule type" value="Genomic_DNA"/>
</dbReference>
<keyword evidence="4" id="KW-0245">EGF-like domain</keyword>
<evidence type="ECO:0000256" key="15">
    <source>
        <dbReference type="ARBA" id="ARBA00023180"/>
    </source>
</evidence>
<evidence type="ECO:0000256" key="16">
    <source>
        <dbReference type="ARBA" id="ARBA00047899"/>
    </source>
</evidence>
<organism evidence="20 21">
    <name type="scientific">Camellia sinensis var. sinensis</name>
    <name type="common">China tea</name>
    <dbReference type="NCBI Taxonomy" id="542762"/>
    <lineage>
        <taxon>Eukaryota</taxon>
        <taxon>Viridiplantae</taxon>
        <taxon>Streptophyta</taxon>
        <taxon>Embryophyta</taxon>
        <taxon>Tracheophyta</taxon>
        <taxon>Spermatophyta</taxon>
        <taxon>Magnoliopsida</taxon>
        <taxon>eudicotyledons</taxon>
        <taxon>Gunneridae</taxon>
        <taxon>Pentapetalae</taxon>
        <taxon>asterids</taxon>
        <taxon>Ericales</taxon>
        <taxon>Theaceae</taxon>
        <taxon>Camellia</taxon>
    </lineage>
</organism>
<keyword evidence="12" id="KW-0472">Membrane</keyword>
<dbReference type="AlphaFoldDB" id="A0A4S4DVT9"/>
<dbReference type="FunFam" id="3.30.200.20:FF:000059">
    <property type="entry name" value="S-receptor-like serine/threonine-protein kinase"/>
    <property type="match status" value="1"/>
</dbReference>
<gene>
    <name evidence="20" type="ORF">TEA_023983</name>
</gene>
<dbReference type="PROSITE" id="PS00107">
    <property type="entry name" value="PROTEIN_KINASE_ATP"/>
    <property type="match status" value="1"/>
</dbReference>
<protein>
    <recommendedName>
        <fullName evidence="2">non-specific serine/threonine protein kinase</fullName>
        <ecNumber evidence="2">2.7.11.1</ecNumber>
    </recommendedName>
</protein>
<evidence type="ECO:0000256" key="17">
    <source>
        <dbReference type="ARBA" id="ARBA00048679"/>
    </source>
</evidence>
<keyword evidence="5" id="KW-0808">Transferase</keyword>
<evidence type="ECO:0000256" key="13">
    <source>
        <dbReference type="ARBA" id="ARBA00023157"/>
    </source>
</evidence>
<evidence type="ECO:0000256" key="18">
    <source>
        <dbReference type="PROSITE-ProRule" id="PRU10141"/>
    </source>
</evidence>
<feature type="domain" description="Protein kinase" evidence="19">
    <location>
        <begin position="54"/>
        <end position="344"/>
    </location>
</feature>
<evidence type="ECO:0000256" key="12">
    <source>
        <dbReference type="ARBA" id="ARBA00023136"/>
    </source>
</evidence>
<dbReference type="Pfam" id="PF00069">
    <property type="entry name" value="Pkinase"/>
    <property type="match status" value="1"/>
</dbReference>
<evidence type="ECO:0000256" key="3">
    <source>
        <dbReference type="ARBA" id="ARBA00022527"/>
    </source>
</evidence>
<dbReference type="Proteomes" id="UP000306102">
    <property type="component" value="Unassembled WGS sequence"/>
</dbReference>
<keyword evidence="7" id="KW-0732">Signal</keyword>
<comment type="subcellular location">
    <subcellularLocation>
        <location evidence="1">Membrane</location>
        <topology evidence="1">Single-pass type I membrane protein</topology>
    </subcellularLocation>
</comment>
<dbReference type="GO" id="GO:0005524">
    <property type="term" value="F:ATP binding"/>
    <property type="evidence" value="ECO:0007669"/>
    <property type="project" value="UniProtKB-UniRule"/>
</dbReference>